<dbReference type="Proteomes" id="UP000290287">
    <property type="component" value="Unassembled WGS sequence"/>
</dbReference>
<organism evidence="1 2">
    <name type="scientific">Veronia nyctiphanis</name>
    <dbReference type="NCBI Taxonomy" id="1278244"/>
    <lineage>
        <taxon>Bacteria</taxon>
        <taxon>Pseudomonadati</taxon>
        <taxon>Pseudomonadota</taxon>
        <taxon>Gammaproteobacteria</taxon>
        <taxon>Vibrionales</taxon>
        <taxon>Vibrionaceae</taxon>
        <taxon>Veronia</taxon>
    </lineage>
</organism>
<name>A0A4Q0YID3_9GAMM</name>
<dbReference type="RefSeq" id="WP_129124250.1">
    <property type="nucleotide sequence ID" value="NZ_PEIB01000049.1"/>
</dbReference>
<reference evidence="1 2" key="1">
    <citation type="submission" date="2017-10" db="EMBL/GenBank/DDBJ databases">
        <title>Nyctiphanis sp. nov., isolated from the stomach of the euphausiid Nyctiphanes simplex (Hansen, 1911) in the Gulf of California.</title>
        <authorList>
            <person name="Gomez-Gil B."/>
            <person name="Aguilar-Mendez M."/>
            <person name="Lopez-Cortes A."/>
            <person name="Gomez-Gutierrez J."/>
            <person name="Roque A."/>
            <person name="Lang E."/>
            <person name="Gonzalez-Castillo A."/>
        </authorList>
    </citation>
    <scope>NUCLEOTIDE SEQUENCE [LARGE SCALE GENOMIC DNA]</scope>
    <source>
        <strain evidence="1 2">CAIM 600</strain>
    </source>
</reference>
<gene>
    <name evidence="1" type="ORF">CS022_23270</name>
</gene>
<evidence type="ECO:0000313" key="1">
    <source>
        <dbReference type="EMBL" id="RXJ70460.1"/>
    </source>
</evidence>
<keyword evidence="2" id="KW-1185">Reference proteome</keyword>
<accession>A0A4Q0YID3</accession>
<sequence length="170" mass="19616">MIPMSCLASVPRKNGISKINPINTQVDKKQKEVTWELQFLYPTSNFDKLELDFNLNKVLEKNYTLPIEVYIKDQDGYAIIPPLCQRSKSEAWPLKHYLPQFGCDVDLPEGVTSISICLCIKGHFKLSDSLDIGILARYNESFMVSFSNDKNSDRNVTLFDKKDRIRQKYT</sequence>
<proteinExistence type="predicted"/>
<evidence type="ECO:0000313" key="2">
    <source>
        <dbReference type="Proteomes" id="UP000290287"/>
    </source>
</evidence>
<dbReference type="AlphaFoldDB" id="A0A4Q0YID3"/>
<protein>
    <submittedName>
        <fullName evidence="1">Uncharacterized protein</fullName>
    </submittedName>
</protein>
<comment type="caution">
    <text evidence="1">The sequence shown here is derived from an EMBL/GenBank/DDBJ whole genome shotgun (WGS) entry which is preliminary data.</text>
</comment>
<dbReference type="EMBL" id="PEIB01000049">
    <property type="protein sequence ID" value="RXJ70460.1"/>
    <property type="molecule type" value="Genomic_DNA"/>
</dbReference>